<evidence type="ECO:0000313" key="9">
    <source>
        <dbReference type="EMBL" id="KAJ8906598.1"/>
    </source>
</evidence>
<comment type="function">
    <text evidence="1">Transaldolase is important for the balance of metabolites in the pentose-phosphate pathway.</text>
</comment>
<keyword evidence="5 8" id="KW-0808">Transferase</keyword>
<dbReference type="Pfam" id="PF00923">
    <property type="entry name" value="TAL_FSA"/>
    <property type="match status" value="1"/>
</dbReference>
<evidence type="ECO:0000256" key="2">
    <source>
        <dbReference type="ARBA" id="ARBA00004857"/>
    </source>
</evidence>
<comment type="caution">
    <text evidence="9">The sequence shown here is derived from an EMBL/GenBank/DDBJ whole genome shotgun (WGS) entry which is preliminary data.</text>
</comment>
<evidence type="ECO:0000256" key="7">
    <source>
        <dbReference type="ARBA" id="ARBA00023270"/>
    </source>
</evidence>
<protein>
    <recommendedName>
        <fullName evidence="4 8">Transaldolase</fullName>
        <ecNumber evidence="4 8">2.2.1.2</ecNumber>
    </recommendedName>
</protein>
<dbReference type="InterPro" id="IPR001585">
    <property type="entry name" value="TAL/FSA"/>
</dbReference>
<keyword evidence="10" id="KW-1185">Reference proteome</keyword>
<evidence type="ECO:0000256" key="4">
    <source>
        <dbReference type="ARBA" id="ARBA00013151"/>
    </source>
</evidence>
<dbReference type="GO" id="GO:0004801">
    <property type="term" value="F:transaldolase activity"/>
    <property type="evidence" value="ECO:0007669"/>
    <property type="project" value="UniProtKB-EC"/>
</dbReference>
<evidence type="ECO:0000256" key="8">
    <source>
        <dbReference type="RuleBase" id="RU000501"/>
    </source>
</evidence>
<dbReference type="GO" id="GO:0009052">
    <property type="term" value="P:pentose-phosphate shunt, non-oxidative branch"/>
    <property type="evidence" value="ECO:0007669"/>
    <property type="project" value="TreeGrafter"/>
</dbReference>
<dbReference type="InterPro" id="IPR013785">
    <property type="entry name" value="Aldolase_TIM"/>
</dbReference>
<dbReference type="AlphaFoldDB" id="A0AAV8UY89"/>
<keyword evidence="6 8" id="KW-0570">Pentose shunt</keyword>
<comment type="pathway">
    <text evidence="2 8">Carbohydrate degradation; pentose phosphate pathway; D-glyceraldehyde 3-phosphate and beta-D-fructose 6-phosphate from D-ribose 5-phosphate and D-xylulose 5-phosphate (non-oxidative stage): step 2/3.</text>
</comment>
<dbReference type="GO" id="GO:0005737">
    <property type="term" value="C:cytoplasm"/>
    <property type="evidence" value="ECO:0007669"/>
    <property type="project" value="InterPro"/>
</dbReference>
<dbReference type="Gene3D" id="3.20.20.70">
    <property type="entry name" value="Aldolase class I"/>
    <property type="match status" value="1"/>
</dbReference>
<dbReference type="EC" id="2.2.1.2" evidence="4 8"/>
<comment type="function">
    <text evidence="8">Catalyzes the rate-limiting step of the non-oxidative phase in the pentose phosphate pathway. Catalyzes the reversible conversion of sedheptulose-7-phosphate and D-glyceraldehyde 3-phosphate into erythrose-4-phosphate and beta-D-fructose 6-phosphate.</text>
</comment>
<dbReference type="PROSITE" id="PS00958">
    <property type="entry name" value="TRANSALDOLASE_2"/>
    <property type="match status" value="1"/>
</dbReference>
<dbReference type="PROSITE" id="PS01054">
    <property type="entry name" value="TRANSALDOLASE_1"/>
    <property type="match status" value="1"/>
</dbReference>
<dbReference type="EMBL" id="JAMWBK010000003">
    <property type="protein sequence ID" value="KAJ8906598.1"/>
    <property type="molecule type" value="Genomic_DNA"/>
</dbReference>
<name>A0AAV8UY89_9RHOD</name>
<evidence type="ECO:0000256" key="5">
    <source>
        <dbReference type="ARBA" id="ARBA00022679"/>
    </source>
</evidence>
<evidence type="ECO:0000256" key="1">
    <source>
        <dbReference type="ARBA" id="ARBA00003518"/>
    </source>
</evidence>
<comment type="catalytic activity">
    <reaction evidence="8">
        <text>D-sedoheptulose 7-phosphate + D-glyceraldehyde 3-phosphate = D-erythrose 4-phosphate + beta-D-fructose 6-phosphate</text>
        <dbReference type="Rhea" id="RHEA:17053"/>
        <dbReference type="ChEBI" id="CHEBI:16897"/>
        <dbReference type="ChEBI" id="CHEBI:57483"/>
        <dbReference type="ChEBI" id="CHEBI:57634"/>
        <dbReference type="ChEBI" id="CHEBI:59776"/>
        <dbReference type="EC" id="2.2.1.2"/>
    </reaction>
</comment>
<dbReference type="CDD" id="cd00957">
    <property type="entry name" value="Transaldolase_TalAB"/>
    <property type="match status" value="1"/>
</dbReference>
<accession>A0AAV8UY89</accession>
<dbReference type="InterPro" id="IPR018225">
    <property type="entry name" value="Transaldolase_AS"/>
</dbReference>
<dbReference type="PANTHER" id="PTHR10683:SF18">
    <property type="entry name" value="TRANSALDOLASE"/>
    <property type="match status" value="1"/>
</dbReference>
<organism evidence="9 10">
    <name type="scientific">Rhodosorus marinus</name>
    <dbReference type="NCBI Taxonomy" id="101924"/>
    <lineage>
        <taxon>Eukaryota</taxon>
        <taxon>Rhodophyta</taxon>
        <taxon>Stylonematophyceae</taxon>
        <taxon>Stylonematales</taxon>
        <taxon>Stylonemataceae</taxon>
        <taxon>Rhodosorus</taxon>
    </lineage>
</organism>
<evidence type="ECO:0000256" key="3">
    <source>
        <dbReference type="ARBA" id="ARBA00008012"/>
    </source>
</evidence>
<comment type="similarity">
    <text evidence="3">Belongs to the transaldolase family. Type 1 subfamily.</text>
</comment>
<keyword evidence="7" id="KW-0704">Schiff base</keyword>
<dbReference type="Proteomes" id="UP001157974">
    <property type="component" value="Unassembled WGS sequence"/>
</dbReference>
<proteinExistence type="inferred from homology"/>
<evidence type="ECO:0000313" key="10">
    <source>
        <dbReference type="Proteomes" id="UP001157974"/>
    </source>
</evidence>
<dbReference type="NCBIfam" id="TIGR00874">
    <property type="entry name" value="talAB"/>
    <property type="match status" value="1"/>
</dbReference>
<dbReference type="GO" id="GO:0005975">
    <property type="term" value="P:carbohydrate metabolic process"/>
    <property type="evidence" value="ECO:0007669"/>
    <property type="project" value="InterPro"/>
</dbReference>
<dbReference type="PANTHER" id="PTHR10683">
    <property type="entry name" value="TRANSALDOLASE"/>
    <property type="match status" value="1"/>
</dbReference>
<dbReference type="InterPro" id="IPR004730">
    <property type="entry name" value="Transaldolase_1"/>
</dbReference>
<reference evidence="9 10" key="1">
    <citation type="journal article" date="2023" name="Nat. Commun.">
        <title>Origin of minicircular mitochondrial genomes in red algae.</title>
        <authorList>
            <person name="Lee Y."/>
            <person name="Cho C.H."/>
            <person name="Lee Y.M."/>
            <person name="Park S.I."/>
            <person name="Yang J.H."/>
            <person name="West J.A."/>
            <person name="Bhattacharya D."/>
            <person name="Yoon H.S."/>
        </authorList>
    </citation>
    <scope>NUCLEOTIDE SEQUENCE [LARGE SCALE GENOMIC DNA]</scope>
    <source>
        <strain evidence="9 10">CCMP1338</strain>
        <tissue evidence="9">Whole cell</tissue>
    </source>
</reference>
<dbReference type="SUPFAM" id="SSF51569">
    <property type="entry name" value="Aldolase"/>
    <property type="match status" value="1"/>
</dbReference>
<dbReference type="FunFam" id="3.20.20.70:FF:000131">
    <property type="entry name" value="Transaldolase"/>
    <property type="match status" value="1"/>
</dbReference>
<gene>
    <name evidence="9" type="ORF">NDN08_003091</name>
</gene>
<evidence type="ECO:0000256" key="6">
    <source>
        <dbReference type="ARBA" id="ARBA00023126"/>
    </source>
</evidence>
<sequence length="357" mass="39524">MIGFVVGSSFSTRRVAGARCNVSSRRQAQAEAAVDTEKATQFENLQKLTVIVEDTGDFDTIRKHKPVDATTNPSLIYTAASMDRYNALVATAIKYAQKSASTKESQLVVARDKLSTLFGAEITKIVPGYVSTEVDARLSFDTEASVEKAHELLRMYEEVGVGKDRILIKLASTWEGLKACEILEKDGISCNMTLIFSLAQAAVAADVGATLVSPFVGRILDWNKKEYGVESYAPEEDPGVISVKNIFNYYKCHDYKTIVMGASFRNLDEILQLAGCDRLTIAPKFIEQMKNSYDEVVPHLQMPAANLCDLETKLATDEASFRWYMNEDKMATDKLSEGIRGFAKDSRSLDEKLLAML</sequence>